<feature type="compositionally biased region" description="Low complexity" evidence="1">
    <location>
        <begin position="66"/>
        <end position="80"/>
    </location>
</feature>
<proteinExistence type="predicted"/>
<keyword evidence="3" id="KW-1185">Reference proteome</keyword>
<protein>
    <submittedName>
        <fullName evidence="2">Uncharacterized protein</fullName>
    </submittedName>
</protein>
<accession>A0A5A9N2X2</accession>
<name>A0A5A9N2X2_9TELE</name>
<dbReference type="AlphaFoldDB" id="A0A5A9N2X2"/>
<reference evidence="2 3" key="1">
    <citation type="journal article" date="2019" name="Mol. Ecol. Resour.">
        <title>Chromosome-level genome assembly of Triplophysa tibetana, a fish adapted to the harsh high-altitude environment of the Tibetan Plateau.</title>
        <authorList>
            <person name="Yang X."/>
            <person name="Liu H."/>
            <person name="Ma Z."/>
            <person name="Zou Y."/>
            <person name="Zou M."/>
            <person name="Mao Y."/>
            <person name="Li X."/>
            <person name="Wang H."/>
            <person name="Chen T."/>
            <person name="Wang W."/>
            <person name="Yang R."/>
        </authorList>
    </citation>
    <scope>NUCLEOTIDE SEQUENCE [LARGE SCALE GENOMIC DNA]</scope>
    <source>
        <strain evidence="2">TTIB1903HZAU</strain>
        <tissue evidence="2">Muscle</tissue>
    </source>
</reference>
<dbReference type="EMBL" id="SOYY01000024">
    <property type="protein sequence ID" value="KAA0703485.1"/>
    <property type="molecule type" value="Genomic_DNA"/>
</dbReference>
<comment type="caution">
    <text evidence="2">The sequence shown here is derived from an EMBL/GenBank/DDBJ whole genome shotgun (WGS) entry which is preliminary data.</text>
</comment>
<organism evidence="2 3">
    <name type="scientific">Triplophysa tibetana</name>
    <dbReference type="NCBI Taxonomy" id="1572043"/>
    <lineage>
        <taxon>Eukaryota</taxon>
        <taxon>Metazoa</taxon>
        <taxon>Chordata</taxon>
        <taxon>Craniata</taxon>
        <taxon>Vertebrata</taxon>
        <taxon>Euteleostomi</taxon>
        <taxon>Actinopterygii</taxon>
        <taxon>Neopterygii</taxon>
        <taxon>Teleostei</taxon>
        <taxon>Ostariophysi</taxon>
        <taxon>Cypriniformes</taxon>
        <taxon>Nemacheilidae</taxon>
        <taxon>Triplophysa</taxon>
    </lineage>
</organism>
<evidence type="ECO:0000256" key="1">
    <source>
        <dbReference type="SAM" id="MobiDB-lite"/>
    </source>
</evidence>
<dbReference type="Proteomes" id="UP000324632">
    <property type="component" value="Chromosome 24"/>
</dbReference>
<evidence type="ECO:0000313" key="3">
    <source>
        <dbReference type="Proteomes" id="UP000324632"/>
    </source>
</evidence>
<evidence type="ECO:0000313" key="2">
    <source>
        <dbReference type="EMBL" id="KAA0703485.1"/>
    </source>
</evidence>
<sequence length="80" mass="8107">MKLLPRPIGVAERYYLMIIHHAESGESMEGGGAPGRRVQGGAMEKGVYGTLPGKSPAAEGINGTGLSSSKASPASALSLP</sequence>
<feature type="region of interest" description="Disordered" evidence="1">
    <location>
        <begin position="25"/>
        <end position="80"/>
    </location>
</feature>
<gene>
    <name evidence="2" type="ORF">E1301_Tti006718</name>
</gene>